<evidence type="ECO:0000256" key="1">
    <source>
        <dbReference type="SAM" id="MobiDB-lite"/>
    </source>
</evidence>
<dbReference type="STRING" id="576137.A0A1L7XAQ2"/>
<sequence>MFAANTPYLGHHPPYTLLEEASRLEQIQMGFLCDQEGQQREAISANHYRLLRLGVLIPEPRERIATQIPFDPFLNSIPIELPKVIPSKRSNPHLNPSSSANPPTPQDPKIKRVRTTEHARASEAVKLAVGLLEEEFNLREAASEAFLLDITSSHIRTSGTKYENEMSAASERSACCCCGKLIAAGDISALEDLTAAEECLIAKSHPVGTILKLRLGHHSSFVSYNALRGHMIVIPQDPGPLLQILPSPELSLDTLIKVFWLGKRAPVDADLRPFLQVRKDKVLAALQYLVGHNHLYRDLTINHAMMGGWNEDFIPSEIRDNIICLGDSDHHEREGYPAIRLAYRPATMRMISMPHKTEFSMWMTTDPA</sequence>
<dbReference type="EMBL" id="FJOG01000020">
    <property type="protein sequence ID" value="CZR62113.1"/>
    <property type="molecule type" value="Genomic_DNA"/>
</dbReference>
<dbReference type="OrthoDB" id="3540461at2759"/>
<protein>
    <recommendedName>
        <fullName evidence="2">DUF6570 domain-containing protein</fullName>
    </recommendedName>
</protein>
<feature type="compositionally biased region" description="Polar residues" evidence="1">
    <location>
        <begin position="88"/>
        <end position="101"/>
    </location>
</feature>
<reference evidence="3 4" key="1">
    <citation type="submission" date="2016-03" db="EMBL/GenBank/DDBJ databases">
        <authorList>
            <person name="Ploux O."/>
        </authorList>
    </citation>
    <scope>NUCLEOTIDE SEQUENCE [LARGE SCALE GENOMIC DNA]</scope>
    <source>
        <strain evidence="3 4">UAMH 11012</strain>
    </source>
</reference>
<proteinExistence type="predicted"/>
<evidence type="ECO:0000259" key="2">
    <source>
        <dbReference type="Pfam" id="PF20209"/>
    </source>
</evidence>
<keyword evidence="4" id="KW-1185">Reference proteome</keyword>
<name>A0A1L7XAQ2_9HELO</name>
<dbReference type="Proteomes" id="UP000184330">
    <property type="component" value="Unassembled WGS sequence"/>
</dbReference>
<dbReference type="AlphaFoldDB" id="A0A1L7XAQ2"/>
<evidence type="ECO:0000313" key="3">
    <source>
        <dbReference type="EMBL" id="CZR62113.1"/>
    </source>
</evidence>
<evidence type="ECO:0000313" key="4">
    <source>
        <dbReference type="Proteomes" id="UP000184330"/>
    </source>
</evidence>
<feature type="domain" description="DUF6570" evidence="2">
    <location>
        <begin position="186"/>
        <end position="305"/>
    </location>
</feature>
<dbReference type="InterPro" id="IPR046700">
    <property type="entry name" value="DUF6570"/>
</dbReference>
<organism evidence="3 4">
    <name type="scientific">Phialocephala subalpina</name>
    <dbReference type="NCBI Taxonomy" id="576137"/>
    <lineage>
        <taxon>Eukaryota</taxon>
        <taxon>Fungi</taxon>
        <taxon>Dikarya</taxon>
        <taxon>Ascomycota</taxon>
        <taxon>Pezizomycotina</taxon>
        <taxon>Leotiomycetes</taxon>
        <taxon>Helotiales</taxon>
        <taxon>Mollisiaceae</taxon>
        <taxon>Phialocephala</taxon>
        <taxon>Phialocephala fortinii species complex</taxon>
    </lineage>
</organism>
<dbReference type="Pfam" id="PF20209">
    <property type="entry name" value="DUF6570"/>
    <property type="match status" value="1"/>
</dbReference>
<feature type="region of interest" description="Disordered" evidence="1">
    <location>
        <begin position="85"/>
        <end position="116"/>
    </location>
</feature>
<gene>
    <name evidence="3" type="ORF">PAC_12010</name>
</gene>
<accession>A0A1L7XAQ2</accession>